<dbReference type="EMBL" id="AC128642">
    <property type="protein sequence ID" value="AAX92976.1"/>
    <property type="molecule type" value="Genomic_DNA"/>
</dbReference>
<organism evidence="2 3">
    <name type="scientific">Oryza sativa subsp. japonica</name>
    <name type="common">Rice</name>
    <dbReference type="NCBI Taxonomy" id="39947"/>
    <lineage>
        <taxon>Eukaryota</taxon>
        <taxon>Viridiplantae</taxon>
        <taxon>Streptophyta</taxon>
        <taxon>Embryophyta</taxon>
        <taxon>Tracheophyta</taxon>
        <taxon>Spermatophyta</taxon>
        <taxon>Magnoliopsida</taxon>
        <taxon>Liliopsida</taxon>
        <taxon>Poales</taxon>
        <taxon>Poaceae</taxon>
        <taxon>BOP clade</taxon>
        <taxon>Oryzoideae</taxon>
        <taxon>Oryzeae</taxon>
        <taxon>Oryzinae</taxon>
        <taxon>Oryza</taxon>
        <taxon>Oryza sativa</taxon>
    </lineage>
</organism>
<keyword evidence="2" id="KW-0378">Hydrolase</keyword>
<gene>
    <name evidence="2" type="ordered locus">LOC_Os11g24370</name>
</gene>
<dbReference type="InterPro" id="IPR001563">
    <property type="entry name" value="Peptidase_S10"/>
</dbReference>
<reference evidence="3" key="2">
    <citation type="journal article" date="2008" name="Nucleic Acids Res.">
        <title>The rice annotation project database (RAP-DB): 2008 update.</title>
        <authorList>
            <consortium name="The rice annotation project (RAP)"/>
        </authorList>
    </citation>
    <scope>GENOME REANNOTATION</scope>
    <source>
        <strain evidence="3">cv. Nipponbare</strain>
    </source>
</reference>
<dbReference type="GO" id="GO:0006508">
    <property type="term" value="P:proteolysis"/>
    <property type="evidence" value="ECO:0007669"/>
    <property type="project" value="InterPro"/>
</dbReference>
<protein>
    <submittedName>
        <fullName evidence="2">Serine carboxypeptidase I, putative</fullName>
    </submittedName>
</protein>
<sequence length="161" mass="18133">MPCDDLGVLLLHEGSRAQILNPNCIYVSPKPNHETIDRKILKGEHGGLKHPPPQPSIKCGVYANYLSYFWANNNFTRRTLGIKKSWLFISVLVTTCGDHDAVVPFLGTQAWVRSLNYPIVDDWRAWHIDGQSAGFTIAYGNNLTFATVKYGLKVETAKRKF</sequence>
<dbReference type="GO" id="GO:0004185">
    <property type="term" value="F:serine-type carboxypeptidase activity"/>
    <property type="evidence" value="ECO:0007669"/>
    <property type="project" value="InterPro"/>
</dbReference>
<evidence type="ECO:0000256" key="1">
    <source>
        <dbReference type="ARBA" id="ARBA00009431"/>
    </source>
</evidence>
<dbReference type="InterPro" id="IPR029058">
    <property type="entry name" value="AB_hydrolase_fold"/>
</dbReference>
<accession>Q53PB5</accession>
<reference evidence="3" key="1">
    <citation type="journal article" date="2005" name="Nature">
        <title>The map-based sequence of the rice genome.</title>
        <authorList>
            <consortium name="International rice genome sequencing project (IRGSP)"/>
            <person name="Matsumoto T."/>
            <person name="Wu J."/>
            <person name="Kanamori H."/>
            <person name="Katayose Y."/>
            <person name="Fujisawa M."/>
            <person name="Namiki N."/>
            <person name="Mizuno H."/>
            <person name="Yamamoto K."/>
            <person name="Antonio B.A."/>
            <person name="Baba T."/>
            <person name="Sakata K."/>
            <person name="Nagamura Y."/>
            <person name="Aoki H."/>
            <person name="Arikawa K."/>
            <person name="Arita K."/>
            <person name="Bito T."/>
            <person name="Chiden Y."/>
            <person name="Fujitsuka N."/>
            <person name="Fukunaka R."/>
            <person name="Hamada M."/>
            <person name="Harada C."/>
            <person name="Hayashi A."/>
            <person name="Hijishita S."/>
            <person name="Honda M."/>
            <person name="Hosokawa S."/>
            <person name="Ichikawa Y."/>
            <person name="Idonuma A."/>
            <person name="Iijima M."/>
            <person name="Ikeda M."/>
            <person name="Ikeno M."/>
            <person name="Ito K."/>
            <person name="Ito S."/>
            <person name="Ito T."/>
            <person name="Ito Y."/>
            <person name="Ito Y."/>
            <person name="Iwabuchi A."/>
            <person name="Kamiya K."/>
            <person name="Karasawa W."/>
            <person name="Kurita K."/>
            <person name="Katagiri S."/>
            <person name="Kikuta A."/>
            <person name="Kobayashi H."/>
            <person name="Kobayashi N."/>
            <person name="Machita K."/>
            <person name="Maehara T."/>
            <person name="Masukawa M."/>
            <person name="Mizubayashi T."/>
            <person name="Mukai Y."/>
            <person name="Nagasaki H."/>
            <person name="Nagata Y."/>
            <person name="Naito S."/>
            <person name="Nakashima M."/>
            <person name="Nakama Y."/>
            <person name="Nakamichi Y."/>
            <person name="Nakamura M."/>
            <person name="Meguro A."/>
            <person name="Negishi M."/>
            <person name="Ohta I."/>
            <person name="Ohta T."/>
            <person name="Okamoto M."/>
            <person name="Ono N."/>
            <person name="Saji S."/>
            <person name="Sakaguchi M."/>
            <person name="Sakai K."/>
            <person name="Shibata M."/>
            <person name="Shimokawa T."/>
            <person name="Song J."/>
            <person name="Takazaki Y."/>
            <person name="Terasawa K."/>
            <person name="Tsugane M."/>
            <person name="Tsuji K."/>
            <person name="Ueda S."/>
            <person name="Waki K."/>
            <person name="Yamagata H."/>
            <person name="Yamamoto M."/>
            <person name="Yamamoto S."/>
            <person name="Yamane H."/>
            <person name="Yoshiki S."/>
            <person name="Yoshihara R."/>
            <person name="Yukawa K."/>
            <person name="Zhong H."/>
            <person name="Yano M."/>
            <person name="Yuan Q."/>
            <person name="Ouyang S."/>
            <person name="Liu J."/>
            <person name="Jones K.M."/>
            <person name="Gansberger K."/>
            <person name="Moffat K."/>
            <person name="Hill J."/>
            <person name="Bera J."/>
            <person name="Fadrosh D."/>
            <person name="Jin S."/>
            <person name="Johri S."/>
            <person name="Kim M."/>
            <person name="Overton L."/>
            <person name="Reardon M."/>
            <person name="Tsitrin T."/>
            <person name="Vuong H."/>
            <person name="Weaver B."/>
            <person name="Ciecko A."/>
            <person name="Tallon L."/>
            <person name="Jackson J."/>
            <person name="Pai G."/>
            <person name="Aken S.V."/>
            <person name="Utterback T."/>
            <person name="Reidmuller S."/>
            <person name="Feldblyum T."/>
            <person name="Hsiao J."/>
            <person name="Zismann V."/>
            <person name="Iobst S."/>
            <person name="de Vazeille A.R."/>
            <person name="Buell C.R."/>
            <person name="Ying K."/>
            <person name="Li Y."/>
            <person name="Lu T."/>
            <person name="Huang Y."/>
            <person name="Zhao Q."/>
            <person name="Feng Q."/>
            <person name="Zhang L."/>
            <person name="Zhu J."/>
            <person name="Weng Q."/>
            <person name="Mu J."/>
            <person name="Lu Y."/>
            <person name="Fan D."/>
            <person name="Liu Y."/>
            <person name="Guan J."/>
            <person name="Zhang Y."/>
            <person name="Yu S."/>
            <person name="Liu X."/>
            <person name="Zhang Y."/>
            <person name="Hong G."/>
            <person name="Han B."/>
            <person name="Choisne N."/>
            <person name="Demange N."/>
            <person name="Orjeda G."/>
            <person name="Samain S."/>
            <person name="Cattolico L."/>
            <person name="Pelletier E."/>
            <person name="Couloux A."/>
            <person name="Segurens B."/>
            <person name="Wincker P."/>
            <person name="D'Hont A."/>
            <person name="Scarpelli C."/>
            <person name="Weissenbach J."/>
            <person name="Salanoubat M."/>
            <person name="Quetier F."/>
            <person name="Yu Y."/>
            <person name="Kim H.R."/>
            <person name="Rambo T."/>
            <person name="Currie J."/>
            <person name="Collura K."/>
            <person name="Luo M."/>
            <person name="Yang T."/>
            <person name="Ammiraju J.S.S."/>
            <person name="Engler F."/>
            <person name="Soderlund C."/>
            <person name="Wing R.A."/>
            <person name="Palmer L.E."/>
            <person name="de la Bastide M."/>
            <person name="Spiegel L."/>
            <person name="Nascimento L."/>
            <person name="Zutavern T."/>
            <person name="O'Shaughnessy A."/>
            <person name="Dike S."/>
            <person name="Dedhia N."/>
            <person name="Preston R."/>
            <person name="Balija V."/>
            <person name="McCombie W.R."/>
            <person name="Chow T."/>
            <person name="Chen H."/>
            <person name="Chung M."/>
            <person name="Chen C."/>
            <person name="Shaw J."/>
            <person name="Wu H."/>
            <person name="Hsiao K."/>
            <person name="Chao Y."/>
            <person name="Chu M."/>
            <person name="Cheng C."/>
            <person name="Hour A."/>
            <person name="Lee P."/>
            <person name="Lin S."/>
            <person name="Lin Y."/>
            <person name="Liou J."/>
            <person name="Liu S."/>
            <person name="Hsing Y."/>
            <person name="Raghuvanshi S."/>
            <person name="Mohanty A."/>
            <person name="Bharti A.K."/>
            <person name="Gaur A."/>
            <person name="Gupta V."/>
            <person name="Kumar D."/>
            <person name="Ravi V."/>
            <person name="Vij S."/>
            <person name="Kapur A."/>
            <person name="Khurana P."/>
            <person name="Khurana P."/>
            <person name="Khurana J.P."/>
            <person name="Tyagi A.K."/>
            <person name="Gaikwad K."/>
            <person name="Singh A."/>
            <person name="Dalal V."/>
            <person name="Srivastava S."/>
            <person name="Dixit A."/>
            <person name="Pal A.K."/>
            <person name="Ghazi I.A."/>
            <person name="Yadav M."/>
            <person name="Pandit A."/>
            <person name="Bhargava A."/>
            <person name="Sureshbabu K."/>
            <person name="Batra K."/>
            <person name="Sharma T.R."/>
            <person name="Mohapatra T."/>
            <person name="Singh N.K."/>
            <person name="Messing J."/>
            <person name="Nelson A.B."/>
            <person name="Fuks G."/>
            <person name="Kavchok S."/>
            <person name="Keizer G."/>
            <person name="Linton E."/>
            <person name="Llaca V."/>
            <person name="Song R."/>
            <person name="Tanyolac B."/>
            <person name="Young S."/>
            <person name="Ho-Il K."/>
            <person name="Hahn J.H."/>
            <person name="Sangsakoo G."/>
            <person name="Vanavichit A."/>
            <person name="de Mattos Luiz.A.T."/>
            <person name="Zimmer P.D."/>
            <person name="Malone G."/>
            <person name="Dellagostin O."/>
            <person name="de Oliveira A.C."/>
            <person name="Bevan M."/>
            <person name="Bancroft I."/>
            <person name="Minx P."/>
            <person name="Cordum H."/>
            <person name="Wilson R."/>
            <person name="Cheng Z."/>
            <person name="Jin W."/>
            <person name="Jiang J."/>
            <person name="Leong S.A."/>
            <person name="Iwama H."/>
            <person name="Gojobori T."/>
            <person name="Itoh T."/>
            <person name="Niimura Y."/>
            <person name="Fujii Y."/>
            <person name="Habara T."/>
            <person name="Sakai H."/>
            <person name="Sato Y."/>
            <person name="Wilson G."/>
            <person name="Kumar K."/>
            <person name="McCouch S."/>
            <person name="Juretic N."/>
            <person name="Hoen D."/>
            <person name="Wright S."/>
            <person name="Bruskiewich R."/>
            <person name="Bureau T."/>
            <person name="Miyao A."/>
            <person name="Hirochika H."/>
            <person name="Nishikawa T."/>
            <person name="Kadowaki K."/>
            <person name="Sugiura M."/>
            <person name="Burr B."/>
            <person name="Sasaki T."/>
        </authorList>
    </citation>
    <scope>NUCLEOTIDE SEQUENCE [LARGE SCALE GENOMIC DNA]</scope>
    <source>
        <strain evidence="3">cv. Nipponbare</strain>
    </source>
</reference>
<proteinExistence type="inferred from homology"/>
<dbReference type="AlphaFoldDB" id="Q53PB5"/>
<dbReference type="MEROPS" id="S10.A16"/>
<name>Q53PB5_ORYSJ</name>
<evidence type="ECO:0000313" key="2">
    <source>
        <dbReference type="EMBL" id="AAX92976.1"/>
    </source>
</evidence>
<evidence type="ECO:0000313" key="3">
    <source>
        <dbReference type="Proteomes" id="UP000000763"/>
    </source>
</evidence>
<dbReference type="SUPFAM" id="SSF53474">
    <property type="entry name" value="alpha/beta-Hydrolases"/>
    <property type="match status" value="1"/>
</dbReference>
<dbReference type="Gene3D" id="3.40.50.11320">
    <property type="match status" value="1"/>
</dbReference>
<dbReference type="Pfam" id="PF00450">
    <property type="entry name" value="Peptidase_S10"/>
    <property type="match status" value="1"/>
</dbReference>
<dbReference type="Proteomes" id="UP000000763">
    <property type="component" value="Chromosome 11"/>
</dbReference>
<keyword evidence="2" id="KW-0645">Protease</keyword>
<keyword evidence="2" id="KW-0121">Carboxypeptidase</keyword>
<comment type="similarity">
    <text evidence="1">Belongs to the peptidase S10 family.</text>
</comment>